<dbReference type="InterPro" id="IPR002528">
    <property type="entry name" value="MATE_fam"/>
</dbReference>
<keyword evidence="5" id="KW-1003">Cell membrane</keyword>
<dbReference type="AlphaFoldDB" id="H5XWS1"/>
<dbReference type="eggNOG" id="COG0534">
    <property type="taxonomic scope" value="Bacteria"/>
</dbReference>
<dbReference type="InterPro" id="IPR048279">
    <property type="entry name" value="MdtK-like"/>
</dbReference>
<dbReference type="EMBL" id="CM001441">
    <property type="protein sequence ID" value="EHQ90720.1"/>
    <property type="molecule type" value="Genomic_DNA"/>
</dbReference>
<dbReference type="PANTHER" id="PTHR43823">
    <property type="entry name" value="SPORULATION PROTEIN YKVU"/>
    <property type="match status" value="1"/>
</dbReference>
<keyword evidence="9" id="KW-0046">Antibiotic resistance</keyword>
<feature type="transmembrane region" description="Helical" evidence="11">
    <location>
        <begin position="99"/>
        <end position="122"/>
    </location>
</feature>
<feature type="transmembrane region" description="Helical" evidence="11">
    <location>
        <begin position="280"/>
        <end position="301"/>
    </location>
</feature>
<accession>H5XWS1</accession>
<dbReference type="InterPro" id="IPR045070">
    <property type="entry name" value="MATE_MepA-like"/>
</dbReference>
<sequence length="504" mass="53677">MERKNPSRKDKNSRAEGLEDRPPDVPGQGPGGIPAGPGTKGPGNSPLGNPLGTVPVVKLIVQFSIPAIINTLINAIYNITDQIFIGHVVGMLGNAATNIAFPVTTFLSACALMIGLGTATNFNLNLGADKKQDALRYVGNGISLMLILGLVITGATLLFLKPLLILFGATPQILPLAATYLGITALGMPFLLFATACSAIIRADGSPTFAMITLSSGAILNIPLNALFVLVLQWGIAGSALATVLGQILSFVLTVVYLTKFKAGNPVKGNWLPRLSYVKGIVTLGAAGFLNHFIMMLVQITMNNTFTHYGALSEYGSELPLAVIGVISKVNFVVLAFVIGIAQGTQPIISFNYGAKNYPRVREAYMKAAAGIVGASVFFFFCFQLFPRQIVGIFGEGSETYFTFASQYMRIFMLMMFISGIQPLTSNFFVATGKAKQGIFLALTRQGLFLLPLLIILPLWFGIEGAIFAGPIADSLAVIVSLSFISRELKAMKSFRSGEKPGEA</sequence>
<feature type="transmembrane region" description="Helical" evidence="11">
    <location>
        <begin position="467"/>
        <end position="486"/>
    </location>
</feature>
<evidence type="ECO:0000256" key="5">
    <source>
        <dbReference type="ARBA" id="ARBA00022475"/>
    </source>
</evidence>
<dbReference type="Pfam" id="PF01554">
    <property type="entry name" value="MatE"/>
    <property type="match status" value="2"/>
</dbReference>
<evidence type="ECO:0000256" key="8">
    <source>
        <dbReference type="ARBA" id="ARBA00023136"/>
    </source>
</evidence>
<dbReference type="GO" id="GO:0015297">
    <property type="term" value="F:antiporter activity"/>
    <property type="evidence" value="ECO:0007669"/>
    <property type="project" value="InterPro"/>
</dbReference>
<feature type="region of interest" description="Disordered" evidence="10">
    <location>
        <begin position="1"/>
        <end position="47"/>
    </location>
</feature>
<feature type="transmembrane region" description="Helical" evidence="11">
    <location>
        <begin position="321"/>
        <end position="343"/>
    </location>
</feature>
<dbReference type="PIRSF" id="PIRSF006603">
    <property type="entry name" value="DinF"/>
    <property type="match status" value="1"/>
</dbReference>
<feature type="compositionally biased region" description="Gly residues" evidence="10">
    <location>
        <begin position="28"/>
        <end position="41"/>
    </location>
</feature>
<evidence type="ECO:0000256" key="1">
    <source>
        <dbReference type="ARBA" id="ARBA00004651"/>
    </source>
</evidence>
<feature type="transmembrane region" description="Helical" evidence="11">
    <location>
        <begin position="442"/>
        <end position="461"/>
    </location>
</feature>
<keyword evidence="13" id="KW-1185">Reference proteome</keyword>
<evidence type="ECO:0000313" key="12">
    <source>
        <dbReference type="EMBL" id="EHQ90720.1"/>
    </source>
</evidence>
<evidence type="ECO:0000256" key="3">
    <source>
        <dbReference type="ARBA" id="ARBA00022106"/>
    </source>
</evidence>
<evidence type="ECO:0000256" key="7">
    <source>
        <dbReference type="ARBA" id="ARBA00022989"/>
    </source>
</evidence>
<proteinExistence type="inferred from homology"/>
<feature type="transmembrane region" description="Helical" evidence="11">
    <location>
        <begin position="236"/>
        <end position="259"/>
    </location>
</feature>
<dbReference type="STRING" id="768710.DesyoDRAFT_3728"/>
<feature type="transmembrane region" description="Helical" evidence="11">
    <location>
        <begin position="208"/>
        <end position="230"/>
    </location>
</feature>
<evidence type="ECO:0000256" key="4">
    <source>
        <dbReference type="ARBA" id="ARBA00022448"/>
    </source>
</evidence>
<keyword evidence="8 11" id="KW-0472">Membrane</keyword>
<dbReference type="PANTHER" id="PTHR43823:SF3">
    <property type="entry name" value="MULTIDRUG EXPORT PROTEIN MEPA"/>
    <property type="match status" value="1"/>
</dbReference>
<dbReference type="HOGENOM" id="CLU_012893_13_2_9"/>
<comment type="subcellular location">
    <subcellularLocation>
        <location evidence="1">Cell membrane</location>
        <topology evidence="1">Multi-pass membrane protein</topology>
    </subcellularLocation>
</comment>
<dbReference type="GO" id="GO:0046677">
    <property type="term" value="P:response to antibiotic"/>
    <property type="evidence" value="ECO:0007669"/>
    <property type="project" value="UniProtKB-KW"/>
</dbReference>
<dbReference type="InterPro" id="IPR051327">
    <property type="entry name" value="MATE_MepA_subfamily"/>
</dbReference>
<dbReference type="Proteomes" id="UP000005104">
    <property type="component" value="Chromosome"/>
</dbReference>
<protein>
    <recommendedName>
        <fullName evidence="3">Multidrug export protein MepA</fullName>
    </recommendedName>
</protein>
<evidence type="ECO:0000256" key="9">
    <source>
        <dbReference type="ARBA" id="ARBA00023251"/>
    </source>
</evidence>
<feature type="transmembrane region" description="Helical" evidence="11">
    <location>
        <begin position="364"/>
        <end position="387"/>
    </location>
</feature>
<evidence type="ECO:0000313" key="13">
    <source>
        <dbReference type="Proteomes" id="UP000005104"/>
    </source>
</evidence>
<keyword evidence="4" id="KW-0813">Transport</keyword>
<feature type="transmembrane region" description="Helical" evidence="11">
    <location>
        <begin position="407"/>
        <end position="430"/>
    </location>
</feature>
<name>H5XWS1_9FIRM</name>
<evidence type="ECO:0000256" key="10">
    <source>
        <dbReference type="SAM" id="MobiDB-lite"/>
    </source>
</evidence>
<dbReference type="GO" id="GO:0042910">
    <property type="term" value="F:xenobiotic transmembrane transporter activity"/>
    <property type="evidence" value="ECO:0007669"/>
    <property type="project" value="InterPro"/>
</dbReference>
<evidence type="ECO:0000256" key="2">
    <source>
        <dbReference type="ARBA" id="ARBA00008417"/>
    </source>
</evidence>
<keyword evidence="7 11" id="KW-1133">Transmembrane helix</keyword>
<feature type="transmembrane region" description="Helical" evidence="11">
    <location>
        <begin position="134"/>
        <end position="160"/>
    </location>
</feature>
<comment type="similarity">
    <text evidence="2">Belongs to the multi antimicrobial extrusion (MATE) (TC 2.A.66.1) family. MepA subfamily.</text>
</comment>
<keyword evidence="6 11" id="KW-0812">Transmembrane</keyword>
<reference evidence="12 13" key="1">
    <citation type="submission" date="2011-11" db="EMBL/GenBank/DDBJ databases">
        <title>The Noncontiguous Finished genome of Desulfosporosinus youngiae DSM 17734.</title>
        <authorList>
            <consortium name="US DOE Joint Genome Institute (JGI-PGF)"/>
            <person name="Lucas S."/>
            <person name="Han J."/>
            <person name="Lapidus A."/>
            <person name="Cheng J.-F."/>
            <person name="Goodwin L."/>
            <person name="Pitluck S."/>
            <person name="Peters L."/>
            <person name="Ovchinnikova G."/>
            <person name="Lu M."/>
            <person name="Land M.L."/>
            <person name="Hauser L."/>
            <person name="Pester M."/>
            <person name="Spring S."/>
            <person name="Ollivier B."/>
            <person name="Rattei T."/>
            <person name="Klenk H.-P."/>
            <person name="Wagner M."/>
            <person name="Loy A."/>
            <person name="Woyke T.J."/>
        </authorList>
    </citation>
    <scope>NUCLEOTIDE SEQUENCE [LARGE SCALE GENOMIC DNA]</scope>
    <source>
        <strain evidence="12 13">DSM 17734</strain>
    </source>
</reference>
<dbReference type="CDD" id="cd13143">
    <property type="entry name" value="MATE_MepA_like"/>
    <property type="match status" value="1"/>
</dbReference>
<organism evidence="12 13">
    <name type="scientific">Desulfosporosinus youngiae DSM 17734</name>
    <dbReference type="NCBI Taxonomy" id="768710"/>
    <lineage>
        <taxon>Bacteria</taxon>
        <taxon>Bacillati</taxon>
        <taxon>Bacillota</taxon>
        <taxon>Clostridia</taxon>
        <taxon>Eubacteriales</taxon>
        <taxon>Desulfitobacteriaceae</taxon>
        <taxon>Desulfosporosinus</taxon>
    </lineage>
</organism>
<feature type="compositionally biased region" description="Basic and acidic residues" evidence="10">
    <location>
        <begin position="1"/>
        <end position="23"/>
    </location>
</feature>
<feature type="transmembrane region" description="Helical" evidence="11">
    <location>
        <begin position="180"/>
        <end position="201"/>
    </location>
</feature>
<dbReference type="GO" id="GO:0005886">
    <property type="term" value="C:plasma membrane"/>
    <property type="evidence" value="ECO:0007669"/>
    <property type="project" value="UniProtKB-SubCell"/>
</dbReference>
<gene>
    <name evidence="12" type="ORF">DesyoDRAFT_3728</name>
</gene>
<evidence type="ECO:0000256" key="11">
    <source>
        <dbReference type="SAM" id="Phobius"/>
    </source>
</evidence>
<feature type="transmembrane region" description="Helical" evidence="11">
    <location>
        <begin position="59"/>
        <end position="79"/>
    </location>
</feature>
<evidence type="ECO:0000256" key="6">
    <source>
        <dbReference type="ARBA" id="ARBA00022692"/>
    </source>
</evidence>